<evidence type="ECO:0000256" key="2">
    <source>
        <dbReference type="SAM" id="MobiDB-lite"/>
    </source>
</evidence>
<feature type="domain" description="C2H2-type" evidence="3">
    <location>
        <begin position="144"/>
        <end position="167"/>
    </location>
</feature>
<dbReference type="InterPro" id="IPR013087">
    <property type="entry name" value="Znf_C2H2_type"/>
</dbReference>
<evidence type="ECO:0000259" key="3">
    <source>
        <dbReference type="SMART" id="SM00355"/>
    </source>
</evidence>
<dbReference type="Gene3D" id="3.30.160.60">
    <property type="entry name" value="Classic Zinc Finger"/>
    <property type="match status" value="1"/>
</dbReference>
<feature type="domain" description="C2H2-type" evidence="3">
    <location>
        <begin position="91"/>
        <end position="114"/>
    </location>
</feature>
<dbReference type="SMART" id="SM00355">
    <property type="entry name" value="ZnF_C2H2"/>
    <property type="match status" value="4"/>
</dbReference>
<evidence type="ECO:0000256" key="1">
    <source>
        <dbReference type="SAM" id="Coils"/>
    </source>
</evidence>
<comment type="caution">
    <text evidence="4">The sequence shown here is derived from an EMBL/GenBank/DDBJ whole genome shotgun (WGS) entry which is preliminary data.</text>
</comment>
<feature type="coiled-coil region" evidence="1">
    <location>
        <begin position="210"/>
        <end position="269"/>
    </location>
</feature>
<feature type="region of interest" description="Disordered" evidence="2">
    <location>
        <begin position="179"/>
        <end position="203"/>
    </location>
</feature>
<organism evidence="4 5">
    <name type="scientific">Tenebrio molitor</name>
    <name type="common">Yellow mealworm beetle</name>
    <dbReference type="NCBI Taxonomy" id="7067"/>
    <lineage>
        <taxon>Eukaryota</taxon>
        <taxon>Metazoa</taxon>
        <taxon>Ecdysozoa</taxon>
        <taxon>Arthropoda</taxon>
        <taxon>Hexapoda</taxon>
        <taxon>Insecta</taxon>
        <taxon>Pterygota</taxon>
        <taxon>Neoptera</taxon>
        <taxon>Endopterygota</taxon>
        <taxon>Coleoptera</taxon>
        <taxon>Polyphaga</taxon>
        <taxon>Cucujiformia</taxon>
        <taxon>Tenebrionidae</taxon>
        <taxon>Tenebrio</taxon>
    </lineage>
</organism>
<protein>
    <recommendedName>
        <fullName evidence="3">C2H2-type domain-containing protein</fullName>
    </recommendedName>
</protein>
<accession>A0A8J6HUZ9</accession>
<keyword evidence="1" id="KW-0175">Coiled coil</keyword>
<name>A0A8J6HUZ9_TENMO</name>
<feature type="domain" description="C2H2-type" evidence="3">
    <location>
        <begin position="6"/>
        <end position="28"/>
    </location>
</feature>
<dbReference type="Proteomes" id="UP000719412">
    <property type="component" value="Unassembled WGS sequence"/>
</dbReference>
<proteinExistence type="predicted"/>
<dbReference type="EMBL" id="JABDTM020008814">
    <property type="protein sequence ID" value="KAH0821235.1"/>
    <property type="molecule type" value="Genomic_DNA"/>
</dbReference>
<sequence length="269" mass="32858">MAAEMYRCEDCPYRTKSGTKFIDHRHRHMTGEASARRGPIDHNACSRSMDLLQCELCEFTTSLRVLLDRHVTNQHKDGQSAVDPLDLMKKYRCRFCRFKSASTVVELVNHSCYHKDQRGWRREQYRRWWKKELIWRYVHRFGGPTCHFCFLRYNIPSELRLHMLWQHSSAEILQLQFRGQKNMHTTRRSPSRSEEGNKSKEMDNEMKTMIREIREDRVRIREENKVLREELEAVREEMRGREEKWQVEKADWMKRMKMIEEKMEQREKR</sequence>
<gene>
    <name evidence="4" type="ORF">GEV33_001556</name>
</gene>
<evidence type="ECO:0000313" key="4">
    <source>
        <dbReference type="EMBL" id="KAH0821235.1"/>
    </source>
</evidence>
<reference evidence="4" key="2">
    <citation type="submission" date="2021-08" db="EMBL/GenBank/DDBJ databases">
        <authorList>
            <person name="Eriksson T."/>
        </authorList>
    </citation>
    <scope>NUCLEOTIDE SEQUENCE</scope>
    <source>
        <strain evidence="4">Stoneville</strain>
        <tissue evidence="4">Whole head</tissue>
    </source>
</reference>
<feature type="compositionally biased region" description="Basic and acidic residues" evidence="2">
    <location>
        <begin position="191"/>
        <end position="203"/>
    </location>
</feature>
<feature type="domain" description="C2H2-type" evidence="3">
    <location>
        <begin position="52"/>
        <end position="75"/>
    </location>
</feature>
<evidence type="ECO:0000313" key="5">
    <source>
        <dbReference type="Proteomes" id="UP000719412"/>
    </source>
</evidence>
<dbReference type="AlphaFoldDB" id="A0A8J6HUZ9"/>
<reference evidence="4" key="1">
    <citation type="journal article" date="2020" name="J Insects Food Feed">
        <title>The yellow mealworm (Tenebrio molitor) genome: a resource for the emerging insects as food and feed industry.</title>
        <authorList>
            <person name="Eriksson T."/>
            <person name="Andere A."/>
            <person name="Kelstrup H."/>
            <person name="Emery V."/>
            <person name="Picard C."/>
        </authorList>
    </citation>
    <scope>NUCLEOTIDE SEQUENCE</scope>
    <source>
        <strain evidence="4">Stoneville</strain>
        <tissue evidence="4">Whole head</tissue>
    </source>
</reference>
<keyword evidence="5" id="KW-1185">Reference proteome</keyword>